<dbReference type="Pfam" id="PF04392">
    <property type="entry name" value="ABC_sub_bind"/>
    <property type="match status" value="1"/>
</dbReference>
<evidence type="ECO:0000313" key="3">
    <source>
        <dbReference type="Proteomes" id="UP001595579"/>
    </source>
</evidence>
<feature type="signal peptide" evidence="1">
    <location>
        <begin position="1"/>
        <end position="22"/>
    </location>
</feature>
<dbReference type="EMBL" id="JBHRUG010000017">
    <property type="protein sequence ID" value="MFC3283486.1"/>
    <property type="molecule type" value="Genomic_DNA"/>
</dbReference>
<evidence type="ECO:0000313" key="2">
    <source>
        <dbReference type="EMBL" id="MFC3283486.1"/>
    </source>
</evidence>
<dbReference type="PANTHER" id="PTHR35271:SF1">
    <property type="entry name" value="ABC TRANSPORTER, SUBSTRATE-BINDING LIPOPROTEIN"/>
    <property type="match status" value="1"/>
</dbReference>
<evidence type="ECO:0000256" key="1">
    <source>
        <dbReference type="SAM" id="SignalP"/>
    </source>
</evidence>
<sequence>MNTLLRALPVALLCLVAGPALAAEKIVYAVFWDGCTDGCEAFVETIEGAGIGAEVLIRDARQDRAALPGFVEEARALDADLVLTFGTSVTLGMAGRISDTGNQQYVTDRPLVFMYVADPFGTGIAESFERSGRSNVTGTFNRVPEAVNIRVIRTIQPEFDHLGILFHSNERNSLIKVEEMRRLSQEMDFELTALEIDPGNDEAPDPALIPGGVAALAEAGVDFIYVGSSTVLRAQRAAFTAAAIEHGLPILSPYEEVVRDGQGLVSIAARARDVGHTAGEQALRILRDGATPGDLPIARVTEFAYVVNSEAAKKLGIAPPVSFLQVAEIVR</sequence>
<keyword evidence="3" id="KW-1185">Reference proteome</keyword>
<dbReference type="CDD" id="cd06325">
    <property type="entry name" value="PBP1_ABC_unchar_transporter"/>
    <property type="match status" value="1"/>
</dbReference>
<protein>
    <submittedName>
        <fullName evidence="2">ABC transporter substrate-binding protein</fullName>
    </submittedName>
</protein>
<proteinExistence type="predicted"/>
<feature type="chain" id="PRO_5047263591" evidence="1">
    <location>
        <begin position="23"/>
        <end position="331"/>
    </location>
</feature>
<reference evidence="3" key="1">
    <citation type="journal article" date="2019" name="Int. J. Syst. Evol. Microbiol.">
        <title>The Global Catalogue of Microorganisms (GCM) 10K type strain sequencing project: providing services to taxonomists for standard genome sequencing and annotation.</title>
        <authorList>
            <consortium name="The Broad Institute Genomics Platform"/>
            <consortium name="The Broad Institute Genome Sequencing Center for Infectious Disease"/>
            <person name="Wu L."/>
            <person name="Ma J."/>
        </authorList>
    </citation>
    <scope>NUCLEOTIDE SEQUENCE [LARGE SCALE GENOMIC DNA]</scope>
    <source>
        <strain evidence="3">CECT 7698</strain>
    </source>
</reference>
<name>A0ABV7LMS6_9GAMM</name>
<dbReference type="Gene3D" id="3.40.50.2300">
    <property type="match status" value="2"/>
</dbReference>
<comment type="caution">
    <text evidence="2">The sequence shown here is derived from an EMBL/GenBank/DDBJ whole genome shotgun (WGS) entry which is preliminary data.</text>
</comment>
<dbReference type="InterPro" id="IPR007487">
    <property type="entry name" value="ABC_transpt-TYRBP-like"/>
</dbReference>
<keyword evidence="1" id="KW-0732">Signal</keyword>
<dbReference type="PANTHER" id="PTHR35271">
    <property type="entry name" value="ABC TRANSPORTER, SUBSTRATE-BINDING LIPOPROTEIN-RELATED"/>
    <property type="match status" value="1"/>
</dbReference>
<organism evidence="2 3">
    <name type="scientific">Litchfieldella rifensis</name>
    <dbReference type="NCBI Taxonomy" id="762643"/>
    <lineage>
        <taxon>Bacteria</taxon>
        <taxon>Pseudomonadati</taxon>
        <taxon>Pseudomonadota</taxon>
        <taxon>Gammaproteobacteria</taxon>
        <taxon>Oceanospirillales</taxon>
        <taxon>Halomonadaceae</taxon>
        <taxon>Litchfieldella</taxon>
    </lineage>
</organism>
<gene>
    <name evidence="2" type="ORF">ACFOEV_07705</name>
</gene>
<dbReference type="RefSeq" id="WP_386772552.1">
    <property type="nucleotide sequence ID" value="NZ_JBHRUG010000017.1"/>
</dbReference>
<accession>A0ABV7LMS6</accession>
<dbReference type="Proteomes" id="UP001595579">
    <property type="component" value="Unassembled WGS sequence"/>
</dbReference>